<evidence type="ECO:0000313" key="3">
    <source>
        <dbReference type="Proteomes" id="UP001228049"/>
    </source>
</evidence>
<dbReference type="EMBL" id="JASDAP010000023">
    <property type="protein sequence ID" value="KAK1882735.1"/>
    <property type="molecule type" value="Genomic_DNA"/>
</dbReference>
<organism evidence="2 3">
    <name type="scientific">Dissostichus eleginoides</name>
    <name type="common">Patagonian toothfish</name>
    <name type="synonym">Dissostichus amissus</name>
    <dbReference type="NCBI Taxonomy" id="100907"/>
    <lineage>
        <taxon>Eukaryota</taxon>
        <taxon>Metazoa</taxon>
        <taxon>Chordata</taxon>
        <taxon>Craniata</taxon>
        <taxon>Vertebrata</taxon>
        <taxon>Euteleostomi</taxon>
        <taxon>Actinopterygii</taxon>
        <taxon>Neopterygii</taxon>
        <taxon>Teleostei</taxon>
        <taxon>Neoteleostei</taxon>
        <taxon>Acanthomorphata</taxon>
        <taxon>Eupercaria</taxon>
        <taxon>Perciformes</taxon>
        <taxon>Notothenioidei</taxon>
        <taxon>Nototheniidae</taxon>
        <taxon>Dissostichus</taxon>
    </lineage>
</organism>
<feature type="region of interest" description="Disordered" evidence="1">
    <location>
        <begin position="59"/>
        <end position="82"/>
    </location>
</feature>
<evidence type="ECO:0000313" key="2">
    <source>
        <dbReference type="EMBL" id="KAK1882735.1"/>
    </source>
</evidence>
<reference evidence="2" key="1">
    <citation type="submission" date="2023-04" db="EMBL/GenBank/DDBJ databases">
        <title>Chromosome-level genome of Chaenocephalus aceratus.</title>
        <authorList>
            <person name="Park H."/>
        </authorList>
    </citation>
    <scope>NUCLEOTIDE SEQUENCE</scope>
    <source>
        <strain evidence="2">DE</strain>
        <tissue evidence="2">Muscle</tissue>
    </source>
</reference>
<evidence type="ECO:0000256" key="1">
    <source>
        <dbReference type="SAM" id="MobiDB-lite"/>
    </source>
</evidence>
<name>A0AAD9BFA2_DISEL</name>
<feature type="region of interest" description="Disordered" evidence="1">
    <location>
        <begin position="134"/>
        <end position="154"/>
    </location>
</feature>
<accession>A0AAD9BFA2</accession>
<comment type="caution">
    <text evidence="2">The sequence shown here is derived from an EMBL/GenBank/DDBJ whole genome shotgun (WGS) entry which is preliminary data.</text>
</comment>
<feature type="compositionally biased region" description="Polar residues" evidence="1">
    <location>
        <begin position="141"/>
        <end position="154"/>
    </location>
</feature>
<protein>
    <submittedName>
        <fullName evidence="2">Oligopeptide-binding protein AmiA</fullName>
    </submittedName>
</protein>
<dbReference type="AlphaFoldDB" id="A0AAD9BFA2"/>
<dbReference type="Proteomes" id="UP001228049">
    <property type="component" value="Unassembled WGS sequence"/>
</dbReference>
<keyword evidence="3" id="KW-1185">Reference proteome</keyword>
<proteinExistence type="predicted"/>
<gene>
    <name evidence="2" type="ORF">KUDE01_023515</name>
</gene>
<sequence>MLYSQTGAPGPEGKHFQDFQTHRLFFPHRIASHSRQTSDHEEPSVLGCTAGDGRPADGARCAGQNSGCKEQGRETSGAMARDTDSEELKAWLSAARCRLHILMAVDMNSYSVGISRQKSRAVALRNVFVRLRVHSPHKSSKQNVQSGQMADNGR</sequence>